<feature type="domain" description="HTH cro/C1-type" evidence="2">
    <location>
        <begin position="25"/>
        <end position="80"/>
    </location>
</feature>
<evidence type="ECO:0000313" key="4">
    <source>
        <dbReference type="Proteomes" id="UP000479226"/>
    </source>
</evidence>
<dbReference type="PANTHER" id="PTHR35010:SF2">
    <property type="entry name" value="BLL4672 PROTEIN"/>
    <property type="match status" value="1"/>
</dbReference>
<proteinExistence type="predicted"/>
<dbReference type="RefSeq" id="WP_165181898.1">
    <property type="nucleotide sequence ID" value="NZ_JAAKZI010000014.1"/>
</dbReference>
<reference evidence="3 4" key="1">
    <citation type="submission" date="2020-02" db="EMBL/GenBank/DDBJ databases">
        <title>Genome sequence of the type strain DSM 27180 of Arthrobacter silviterrae.</title>
        <authorList>
            <person name="Gao J."/>
            <person name="Sun J."/>
        </authorList>
    </citation>
    <scope>NUCLEOTIDE SEQUENCE [LARGE SCALE GENOMIC DNA]</scope>
    <source>
        <strain evidence="3 4">DSM 27180</strain>
    </source>
</reference>
<dbReference type="CDD" id="cd00093">
    <property type="entry name" value="HTH_XRE"/>
    <property type="match status" value="1"/>
</dbReference>
<dbReference type="PROSITE" id="PS50943">
    <property type="entry name" value="HTH_CROC1"/>
    <property type="match status" value="1"/>
</dbReference>
<evidence type="ECO:0000259" key="2">
    <source>
        <dbReference type="PROSITE" id="PS50943"/>
    </source>
</evidence>
<dbReference type="Pfam" id="PF17765">
    <property type="entry name" value="MLTR_LBD"/>
    <property type="match status" value="1"/>
</dbReference>
<feature type="compositionally biased region" description="Low complexity" evidence="1">
    <location>
        <begin position="277"/>
        <end position="288"/>
    </location>
</feature>
<dbReference type="Proteomes" id="UP000479226">
    <property type="component" value="Unassembled WGS sequence"/>
</dbReference>
<evidence type="ECO:0000313" key="3">
    <source>
        <dbReference type="EMBL" id="NGN83705.1"/>
    </source>
</evidence>
<sequence>MGQSVEFGKFLSAMRARLQPDPDTVYNARRVPGLRREEVARLADVSTDYYTRLEQGRNIHPSRSVLASVARALQLSEAESAHMLDLLDNCGGQAVDPPAAQRVRPPVRQLLDALGDVPAVVLGRRTDVLAANRMGRLLLADFPAMAREQRNYTRWIMLDPAARVLFRDWHGAAADAVAALRADVGRHPGDPQASALVGELAVNSEDFRQWWARHTVARRSSGTLRLHHGVVGDLELDFEQLLLPDDPEQSVRTFTARNGSPSQDALKLLSSWAGSHAAGKQAPGGQPASTSEGINLP</sequence>
<comment type="caution">
    <text evidence="3">The sequence shown here is derived from an EMBL/GenBank/DDBJ whole genome shotgun (WGS) entry which is preliminary data.</text>
</comment>
<organism evidence="3 4">
    <name type="scientific">Arthrobacter silviterrae</name>
    <dbReference type="NCBI Taxonomy" id="2026658"/>
    <lineage>
        <taxon>Bacteria</taxon>
        <taxon>Bacillati</taxon>
        <taxon>Actinomycetota</taxon>
        <taxon>Actinomycetes</taxon>
        <taxon>Micrococcales</taxon>
        <taxon>Micrococcaceae</taxon>
        <taxon>Arthrobacter</taxon>
    </lineage>
</organism>
<evidence type="ECO:0000256" key="1">
    <source>
        <dbReference type="SAM" id="MobiDB-lite"/>
    </source>
</evidence>
<protein>
    <submittedName>
        <fullName evidence="3">Helix-turn-helix domain-containing protein</fullName>
    </submittedName>
</protein>
<name>A0ABX0DGN8_9MICC</name>
<dbReference type="PANTHER" id="PTHR35010">
    <property type="entry name" value="BLL4672 PROTEIN-RELATED"/>
    <property type="match status" value="1"/>
</dbReference>
<dbReference type="Pfam" id="PF13560">
    <property type="entry name" value="HTH_31"/>
    <property type="match status" value="1"/>
</dbReference>
<accession>A0ABX0DGN8</accession>
<dbReference type="InterPro" id="IPR010982">
    <property type="entry name" value="Lambda_DNA-bd_dom_sf"/>
</dbReference>
<gene>
    <name evidence="3" type="ORF">G6N77_09575</name>
</gene>
<dbReference type="SUPFAM" id="SSF47413">
    <property type="entry name" value="lambda repressor-like DNA-binding domains"/>
    <property type="match status" value="1"/>
</dbReference>
<dbReference type="InterPro" id="IPR041413">
    <property type="entry name" value="MLTR_LBD"/>
</dbReference>
<dbReference type="InterPro" id="IPR001387">
    <property type="entry name" value="Cro/C1-type_HTH"/>
</dbReference>
<dbReference type="Gene3D" id="3.30.450.180">
    <property type="match status" value="1"/>
</dbReference>
<dbReference type="SMART" id="SM00530">
    <property type="entry name" value="HTH_XRE"/>
    <property type="match status" value="1"/>
</dbReference>
<feature type="region of interest" description="Disordered" evidence="1">
    <location>
        <begin position="256"/>
        <end position="297"/>
    </location>
</feature>
<keyword evidence="4" id="KW-1185">Reference proteome</keyword>
<dbReference type="EMBL" id="JAAKZI010000014">
    <property type="protein sequence ID" value="NGN83705.1"/>
    <property type="molecule type" value="Genomic_DNA"/>
</dbReference>
<dbReference type="Gene3D" id="1.10.260.40">
    <property type="entry name" value="lambda repressor-like DNA-binding domains"/>
    <property type="match status" value="1"/>
</dbReference>